<dbReference type="Gene3D" id="1.10.150.50">
    <property type="entry name" value="Transcription Factor, Ets-1"/>
    <property type="match status" value="1"/>
</dbReference>
<name>A0ABN7W907_GIGMA</name>
<accession>A0ABN7W907</accession>
<dbReference type="Proteomes" id="UP000789901">
    <property type="component" value="Unassembled WGS sequence"/>
</dbReference>
<comment type="caution">
    <text evidence="4">The sequence shown here is derived from an EMBL/GenBank/DDBJ whole genome shotgun (WGS) entry which is preliminary data.</text>
</comment>
<feature type="domain" description="PNT" evidence="3">
    <location>
        <begin position="182"/>
        <end position="244"/>
    </location>
</feature>
<dbReference type="InterPro" id="IPR013761">
    <property type="entry name" value="SAM/pointed_sf"/>
</dbReference>
<evidence type="ECO:0000259" key="3">
    <source>
        <dbReference type="Pfam" id="PF02198"/>
    </source>
</evidence>
<dbReference type="Pfam" id="PF02198">
    <property type="entry name" value="SAM_PNT"/>
    <property type="match status" value="1"/>
</dbReference>
<feature type="region of interest" description="Disordered" evidence="2">
    <location>
        <begin position="351"/>
        <end position="387"/>
    </location>
</feature>
<evidence type="ECO:0000313" key="4">
    <source>
        <dbReference type="EMBL" id="CAG8821775.1"/>
    </source>
</evidence>
<feature type="compositionally biased region" description="Polar residues" evidence="2">
    <location>
        <begin position="359"/>
        <end position="379"/>
    </location>
</feature>
<feature type="region of interest" description="Disordered" evidence="2">
    <location>
        <begin position="402"/>
        <end position="430"/>
    </location>
</feature>
<feature type="compositionally biased region" description="Low complexity" evidence="2">
    <location>
        <begin position="412"/>
        <end position="430"/>
    </location>
</feature>
<evidence type="ECO:0000256" key="1">
    <source>
        <dbReference type="SAM" id="Coils"/>
    </source>
</evidence>
<organism evidence="4 5">
    <name type="scientific">Gigaspora margarita</name>
    <dbReference type="NCBI Taxonomy" id="4874"/>
    <lineage>
        <taxon>Eukaryota</taxon>
        <taxon>Fungi</taxon>
        <taxon>Fungi incertae sedis</taxon>
        <taxon>Mucoromycota</taxon>
        <taxon>Glomeromycotina</taxon>
        <taxon>Glomeromycetes</taxon>
        <taxon>Diversisporales</taxon>
        <taxon>Gigasporaceae</taxon>
        <taxon>Gigaspora</taxon>
    </lineage>
</organism>
<dbReference type="InterPro" id="IPR003118">
    <property type="entry name" value="Pointed_dom"/>
</dbReference>
<dbReference type="EMBL" id="CAJVQB010034860">
    <property type="protein sequence ID" value="CAG8821775.1"/>
    <property type="molecule type" value="Genomic_DNA"/>
</dbReference>
<evidence type="ECO:0000313" key="5">
    <source>
        <dbReference type="Proteomes" id="UP000789901"/>
    </source>
</evidence>
<reference evidence="4 5" key="1">
    <citation type="submission" date="2021-06" db="EMBL/GenBank/DDBJ databases">
        <authorList>
            <person name="Kallberg Y."/>
            <person name="Tangrot J."/>
            <person name="Rosling A."/>
        </authorList>
    </citation>
    <scope>NUCLEOTIDE SEQUENCE [LARGE SCALE GENOMIC DNA]</scope>
    <source>
        <strain evidence="4 5">120-4 pot B 10/14</strain>
    </source>
</reference>
<evidence type="ECO:0000256" key="2">
    <source>
        <dbReference type="SAM" id="MobiDB-lite"/>
    </source>
</evidence>
<proteinExistence type="predicted"/>
<protein>
    <submittedName>
        <fullName evidence="4">20135_t:CDS:1</fullName>
    </submittedName>
</protein>
<sequence length="645" mass="74977">MSSVSKKRLNLDSYHIIDIEDWTCNKLVEHYRENLERKDRCYILENIKKDLKNVANSESEFNEERKNKAQEIIDHWKRKLGTHSSSGTPTQAVTLSSSDELFVRRNKYCSNFNYTFYFAKFWKTLPEKRKMNLKRDFSHFKINNLQVKQQMVATGSNAIQISDNRKHLRNNNGEPVKISSEKTVECNDKLPENIKEWTSDHVKNFLESRMKDLDFNETDVKKIRDQDLTGRAFLRLTEEKLTRKPGLYELKPSPAESIMELVEELNEKLDSLKLELERIVKEKNVLEAENANLRQIIEENSRRDVEFKSRIEELEKSRADTASENAEFKNEVVKLRPGKQAQDLLQFHEITSRDMESRPQVNHNTKTVPSGNDQSQTEVSELEQDDEIDKNQIVEQGLIQELHLPTKENDSSIKIGNSGNKSGNMSSEESNIVSFGNSAQHLSHLFKTAIKSRQQEILNWYYYSLEFENKVHDITADGNDRTKKTLPETELSTITTLSIPLSHTSSHSVSASSNSEDKVNVSIESVSSDLEKFPEAEPEASLRQYAIEHGMDPEKFSVITEAEKNRWAMECFRGDLEKDIRFYRGGIESKEDPRKYHKFLTDRDRLVGEELLRHSILKSGLSTTWLDNLMEDWNKTYNQFIQNFN</sequence>
<keyword evidence="5" id="KW-1185">Reference proteome</keyword>
<dbReference type="SUPFAM" id="SSF47769">
    <property type="entry name" value="SAM/Pointed domain"/>
    <property type="match status" value="1"/>
</dbReference>
<gene>
    <name evidence="4" type="ORF">GMARGA_LOCUS27916</name>
</gene>
<feature type="coiled-coil region" evidence="1">
    <location>
        <begin position="255"/>
        <end position="331"/>
    </location>
</feature>
<keyword evidence="1" id="KW-0175">Coiled coil</keyword>